<organism evidence="1 2">
    <name type="scientific">Corchorus olitorius</name>
    <dbReference type="NCBI Taxonomy" id="93759"/>
    <lineage>
        <taxon>Eukaryota</taxon>
        <taxon>Viridiplantae</taxon>
        <taxon>Streptophyta</taxon>
        <taxon>Embryophyta</taxon>
        <taxon>Tracheophyta</taxon>
        <taxon>Spermatophyta</taxon>
        <taxon>Magnoliopsida</taxon>
        <taxon>eudicotyledons</taxon>
        <taxon>Gunneridae</taxon>
        <taxon>Pentapetalae</taxon>
        <taxon>rosids</taxon>
        <taxon>malvids</taxon>
        <taxon>Malvales</taxon>
        <taxon>Malvaceae</taxon>
        <taxon>Grewioideae</taxon>
        <taxon>Apeibeae</taxon>
        <taxon>Corchorus</taxon>
    </lineage>
</organism>
<dbReference type="EMBL" id="AWUE01024279">
    <property type="protein sequence ID" value="OMO51191.1"/>
    <property type="molecule type" value="Genomic_DNA"/>
</dbReference>
<accession>A0A1R3FZD3</accession>
<dbReference type="Proteomes" id="UP000187203">
    <property type="component" value="Unassembled WGS sequence"/>
</dbReference>
<keyword evidence="2" id="KW-1185">Reference proteome</keyword>
<gene>
    <name evidence="1" type="ORF">COLO4_37775</name>
</gene>
<reference evidence="2" key="1">
    <citation type="submission" date="2013-09" db="EMBL/GenBank/DDBJ databases">
        <title>Corchorus olitorius genome sequencing.</title>
        <authorList>
            <person name="Alam M."/>
            <person name="Haque M.S."/>
            <person name="Islam M.S."/>
            <person name="Emdad E.M."/>
            <person name="Islam M.M."/>
            <person name="Ahmed B."/>
            <person name="Halim A."/>
            <person name="Hossen Q.M.M."/>
            <person name="Hossain M.Z."/>
            <person name="Ahmed R."/>
            <person name="Khan M.M."/>
            <person name="Islam R."/>
            <person name="Rashid M.M."/>
            <person name="Khan S.A."/>
            <person name="Rahman M.S."/>
            <person name="Alam M."/>
            <person name="Yahiya A.S."/>
            <person name="Khan M.S."/>
            <person name="Azam M.S."/>
            <person name="Haque T."/>
            <person name="Lashkar M.Z.H."/>
            <person name="Akhand A.I."/>
            <person name="Morshed G."/>
            <person name="Roy S."/>
            <person name="Uddin K.S."/>
            <person name="Rabeya T."/>
            <person name="Hossain A.S."/>
            <person name="Chowdhury A."/>
            <person name="Snigdha A.R."/>
            <person name="Mortoza M.S."/>
            <person name="Matin S.A."/>
            <person name="Hoque S.M.E."/>
            <person name="Islam M.K."/>
            <person name="Roy D.K."/>
            <person name="Haider R."/>
            <person name="Moosa M.M."/>
            <person name="Elias S.M."/>
            <person name="Hasan A.M."/>
            <person name="Jahan S."/>
            <person name="Shafiuddin M."/>
            <person name="Mahmood N."/>
            <person name="Shommy N.S."/>
        </authorList>
    </citation>
    <scope>NUCLEOTIDE SEQUENCE [LARGE SCALE GENOMIC DNA]</scope>
    <source>
        <strain evidence="2">cv. O-4</strain>
    </source>
</reference>
<dbReference type="AlphaFoldDB" id="A0A1R3FZD3"/>
<evidence type="ECO:0000313" key="2">
    <source>
        <dbReference type="Proteomes" id="UP000187203"/>
    </source>
</evidence>
<sequence length="50" mass="5716">MQEESKDPAIKLFGKRIHLPADGEIFSISVDDFDKAKCMSDDEEEKDKTQ</sequence>
<proteinExistence type="predicted"/>
<evidence type="ECO:0000313" key="1">
    <source>
        <dbReference type="EMBL" id="OMO51191.1"/>
    </source>
</evidence>
<protein>
    <submittedName>
        <fullName evidence="1">Dof zinc finger protein DOF3.3-like protein</fullName>
    </submittedName>
</protein>
<name>A0A1R3FZD3_9ROSI</name>
<comment type="caution">
    <text evidence="1">The sequence shown here is derived from an EMBL/GenBank/DDBJ whole genome shotgun (WGS) entry which is preliminary data.</text>
</comment>